<evidence type="ECO:0000256" key="1">
    <source>
        <dbReference type="SAM" id="MobiDB-lite"/>
    </source>
</evidence>
<comment type="caution">
    <text evidence="2">The sequence shown here is derived from an EMBL/GenBank/DDBJ whole genome shotgun (WGS) entry which is preliminary data.</text>
</comment>
<dbReference type="RefSeq" id="WP_066601825.1">
    <property type="nucleotide sequence ID" value="NZ_KQ130434.1"/>
</dbReference>
<evidence type="ECO:0000313" key="3">
    <source>
        <dbReference type="Proteomes" id="UP000052232"/>
    </source>
</evidence>
<dbReference type="AlphaFoldDB" id="A0A0J7Y4B6"/>
<name>A0A0J7Y4B6_9SPHN</name>
<organism evidence="2 3">
    <name type="scientific">Sphingobium cupriresistens LL01</name>
    <dbReference type="NCBI Taxonomy" id="1420583"/>
    <lineage>
        <taxon>Bacteria</taxon>
        <taxon>Pseudomonadati</taxon>
        <taxon>Pseudomonadota</taxon>
        <taxon>Alphaproteobacteria</taxon>
        <taxon>Sphingomonadales</taxon>
        <taxon>Sphingomonadaceae</taxon>
        <taxon>Sphingobium</taxon>
    </lineage>
</organism>
<sequence>MTSWVRLWLDMPTDPKWRVIARKSGQPLPCVIALFTLMLTEGAKAAKPGTVAGLSVEDAAAALDMDEDAVSSIIAAMDGRVILDGRLTGWEKRQPKREDDSSQRVKKHRAEKRDASKRDVTQCNAPEAEAEADTEAASAASAGARDERDIPTIADRIAKTTGFVLEDWGKATEAQALVRGWMDAGADEAMIVETITARLATARQRPRRLSYFREAITDALSDRKNAQTQVATETGALIDRVLGRSAA</sequence>
<evidence type="ECO:0000313" key="2">
    <source>
        <dbReference type="EMBL" id="KMS58771.1"/>
    </source>
</evidence>
<reference evidence="2 3" key="1">
    <citation type="journal article" date="2015" name="G3 (Bethesda)">
        <title>Insights into Ongoing Evolution of the Hexachlorocyclohexane Catabolic Pathway from Comparative Genomics of Ten Sphingomonadaceae Strains.</title>
        <authorList>
            <person name="Pearce S.L."/>
            <person name="Oakeshott J.G."/>
            <person name="Pandey G."/>
        </authorList>
    </citation>
    <scope>NUCLEOTIDE SEQUENCE [LARGE SCALE GENOMIC DNA]</scope>
    <source>
        <strain evidence="2 3">LL01</strain>
    </source>
</reference>
<gene>
    <name evidence="2" type="ORF">V473_07100</name>
</gene>
<accession>A0A0J7Y4B6</accession>
<proteinExistence type="predicted"/>
<feature type="compositionally biased region" description="Basic and acidic residues" evidence="1">
    <location>
        <begin position="92"/>
        <end position="103"/>
    </location>
</feature>
<keyword evidence="3" id="KW-1185">Reference proteome</keyword>
<feature type="region of interest" description="Disordered" evidence="1">
    <location>
        <begin position="92"/>
        <end position="147"/>
    </location>
</feature>
<dbReference type="Proteomes" id="UP000052232">
    <property type="component" value="Unassembled WGS sequence"/>
</dbReference>
<dbReference type="STRING" id="1420583.V473_07100"/>
<protein>
    <submittedName>
        <fullName evidence="2">Uncharacterized protein</fullName>
    </submittedName>
</protein>
<dbReference type="EMBL" id="JACT01000001">
    <property type="protein sequence ID" value="KMS58771.1"/>
    <property type="molecule type" value="Genomic_DNA"/>
</dbReference>
<feature type="compositionally biased region" description="Basic and acidic residues" evidence="1">
    <location>
        <begin position="111"/>
        <end position="120"/>
    </location>
</feature>
<dbReference type="PATRIC" id="fig|1420583.3.peg.1430"/>